<evidence type="ECO:0000256" key="5">
    <source>
        <dbReference type="ARBA" id="ARBA00022989"/>
    </source>
</evidence>
<dbReference type="Gene3D" id="1.10.3720.10">
    <property type="entry name" value="MetI-like"/>
    <property type="match status" value="1"/>
</dbReference>
<name>A0A5R9GCY5_9BACL</name>
<dbReference type="AlphaFoldDB" id="A0A5R9GCY5"/>
<dbReference type="EMBL" id="VCIW01000001">
    <property type="protein sequence ID" value="TLS54342.1"/>
    <property type="molecule type" value="Genomic_DNA"/>
</dbReference>
<evidence type="ECO:0000313" key="9">
    <source>
        <dbReference type="EMBL" id="TLS54342.1"/>
    </source>
</evidence>
<comment type="subcellular location">
    <subcellularLocation>
        <location evidence="1 7">Cell membrane</location>
        <topology evidence="1 7">Multi-pass membrane protein</topology>
    </subcellularLocation>
</comment>
<dbReference type="Pfam" id="PF00528">
    <property type="entry name" value="BPD_transp_1"/>
    <property type="match status" value="1"/>
</dbReference>
<evidence type="ECO:0000256" key="2">
    <source>
        <dbReference type="ARBA" id="ARBA00022448"/>
    </source>
</evidence>
<gene>
    <name evidence="9" type="ORF">FE782_00525</name>
</gene>
<feature type="transmembrane region" description="Helical" evidence="7">
    <location>
        <begin position="77"/>
        <end position="98"/>
    </location>
</feature>
<keyword evidence="10" id="KW-1185">Reference proteome</keyword>
<comment type="caution">
    <text evidence="9">The sequence shown here is derived from an EMBL/GenBank/DDBJ whole genome shotgun (WGS) entry which is preliminary data.</text>
</comment>
<dbReference type="OrthoDB" id="9785347at2"/>
<keyword evidence="4 7" id="KW-0812">Transmembrane</keyword>
<comment type="similarity">
    <text evidence="7">Belongs to the binding-protein-dependent transport system permease family.</text>
</comment>
<evidence type="ECO:0000256" key="6">
    <source>
        <dbReference type="ARBA" id="ARBA00023136"/>
    </source>
</evidence>
<dbReference type="GO" id="GO:0005886">
    <property type="term" value="C:plasma membrane"/>
    <property type="evidence" value="ECO:0007669"/>
    <property type="project" value="UniProtKB-SubCell"/>
</dbReference>
<evidence type="ECO:0000313" key="10">
    <source>
        <dbReference type="Proteomes" id="UP000309676"/>
    </source>
</evidence>
<dbReference type="Proteomes" id="UP000309676">
    <property type="component" value="Unassembled WGS sequence"/>
</dbReference>
<dbReference type="PANTHER" id="PTHR43227">
    <property type="entry name" value="BLL4140 PROTEIN"/>
    <property type="match status" value="1"/>
</dbReference>
<feature type="transmembrane region" description="Helical" evidence="7">
    <location>
        <begin position="160"/>
        <end position="180"/>
    </location>
</feature>
<evidence type="ECO:0000256" key="4">
    <source>
        <dbReference type="ARBA" id="ARBA00022692"/>
    </source>
</evidence>
<protein>
    <submittedName>
        <fullName evidence="9">Sugar ABC transporter permease</fullName>
    </submittedName>
</protein>
<organism evidence="9 10">
    <name type="scientific">Paenibacillus antri</name>
    <dbReference type="NCBI Taxonomy" id="2582848"/>
    <lineage>
        <taxon>Bacteria</taxon>
        <taxon>Bacillati</taxon>
        <taxon>Bacillota</taxon>
        <taxon>Bacilli</taxon>
        <taxon>Bacillales</taxon>
        <taxon>Paenibacillaceae</taxon>
        <taxon>Paenibacillus</taxon>
    </lineage>
</organism>
<feature type="transmembrane region" description="Helical" evidence="7">
    <location>
        <begin position="110"/>
        <end position="130"/>
    </location>
</feature>
<reference evidence="9 10" key="1">
    <citation type="submission" date="2019-05" db="EMBL/GenBank/DDBJ databases">
        <authorList>
            <person name="Narsing Rao M.P."/>
            <person name="Li W.J."/>
        </authorList>
    </citation>
    <scope>NUCLEOTIDE SEQUENCE [LARGE SCALE GENOMIC DNA]</scope>
    <source>
        <strain evidence="9 10">SYSU_K30003</strain>
    </source>
</reference>
<dbReference type="InterPro" id="IPR035906">
    <property type="entry name" value="MetI-like_sf"/>
</dbReference>
<keyword evidence="3" id="KW-1003">Cell membrane</keyword>
<keyword evidence="2 7" id="KW-0813">Transport</keyword>
<sequence length="297" mass="33821">MTHTLRSLLYSQRFAPFLFVWPFIVTFLLFFAYPAVNTVVMSFQLVLPGDVRFIGFENYHKLWNAQFRQALIVSTKYTFWTLLVLIPVPLVLAVFLNSKLVLARNFFRSVLFVPALTSVVVAGVIFRLIFGEVEGSVMNTIVGWFGIPAQKWLFHSETGMLVLVLLASWRWMGINIVYFLSALQNIPKELYESAEIDGAGVFDKFWKITLPLLKPITIYVLTISIYGGFAMFTESYVFWTNNSPGDIGLTIVGYLYKQGFEFFELGYGSAIGITLLALILAINIVQLKFFGLFRKES</sequence>
<dbReference type="SUPFAM" id="SSF161098">
    <property type="entry name" value="MetI-like"/>
    <property type="match status" value="1"/>
</dbReference>
<evidence type="ECO:0000256" key="7">
    <source>
        <dbReference type="RuleBase" id="RU363032"/>
    </source>
</evidence>
<evidence type="ECO:0000256" key="1">
    <source>
        <dbReference type="ARBA" id="ARBA00004651"/>
    </source>
</evidence>
<keyword evidence="5 7" id="KW-1133">Transmembrane helix</keyword>
<dbReference type="InterPro" id="IPR050809">
    <property type="entry name" value="UgpAE/MalFG_permease"/>
</dbReference>
<feature type="domain" description="ABC transmembrane type-1" evidence="8">
    <location>
        <begin position="71"/>
        <end position="286"/>
    </location>
</feature>
<evidence type="ECO:0000256" key="3">
    <source>
        <dbReference type="ARBA" id="ARBA00022475"/>
    </source>
</evidence>
<dbReference type="GO" id="GO:0055085">
    <property type="term" value="P:transmembrane transport"/>
    <property type="evidence" value="ECO:0007669"/>
    <property type="project" value="InterPro"/>
</dbReference>
<feature type="transmembrane region" description="Helical" evidence="7">
    <location>
        <begin position="14"/>
        <end position="36"/>
    </location>
</feature>
<keyword evidence="6 7" id="KW-0472">Membrane</keyword>
<proteinExistence type="inferred from homology"/>
<feature type="transmembrane region" description="Helical" evidence="7">
    <location>
        <begin position="216"/>
        <end position="239"/>
    </location>
</feature>
<accession>A0A5R9GCY5</accession>
<dbReference type="InterPro" id="IPR000515">
    <property type="entry name" value="MetI-like"/>
</dbReference>
<evidence type="ECO:0000259" key="8">
    <source>
        <dbReference type="PROSITE" id="PS50928"/>
    </source>
</evidence>
<dbReference type="PROSITE" id="PS50928">
    <property type="entry name" value="ABC_TM1"/>
    <property type="match status" value="1"/>
</dbReference>
<feature type="transmembrane region" description="Helical" evidence="7">
    <location>
        <begin position="265"/>
        <end position="285"/>
    </location>
</feature>
<dbReference type="CDD" id="cd06261">
    <property type="entry name" value="TM_PBP2"/>
    <property type="match status" value="1"/>
</dbReference>
<dbReference type="PANTHER" id="PTHR43227:SF7">
    <property type="entry name" value="ARABINOOLIGOSACCHARIDES TRANSPORT SYSTEM PERMEASE PROTEIN ARAP"/>
    <property type="match status" value="1"/>
</dbReference>